<gene>
    <name evidence="2" type="ORF">BE17_12670</name>
</gene>
<accession>A0A150RXW3</accession>
<sequence length="361" mass="37205">MQDNMLGIDRVFFSLALVTTVAAGCGGDADTAGSGGSGQGATTSSVSSTSSSSSSSSGGSDVETSCPTREGTVLAITALHFGEGNSGEWKKVGFNLDDRVSNAASNDVCTPNADGLPATAYPDGDDGIDNSFGKNLLPTILSLYPTWTTDANNGIRNGVFTALLKMYCLPPTGDVPALVTTLVGGTSLGTRPKLDGTDKWPVEPGLLSDPMDPESSTIAFENSSVTGTTFDSGKNVTIILTIPLKTRTASTSIKLTLRAARMTMTLAADRKSATGGMIGGVLNTEEFVTELKKVGYLLNLCGSDVFDNMVTQIRQASDIMTDGSQDPNQTCDGITMGLGFEMTEAQLGDVGAANPVGMVCP</sequence>
<dbReference type="Proteomes" id="UP000075635">
    <property type="component" value="Unassembled WGS sequence"/>
</dbReference>
<evidence type="ECO:0000313" key="2">
    <source>
        <dbReference type="EMBL" id="KYF85075.1"/>
    </source>
</evidence>
<evidence type="ECO:0000256" key="1">
    <source>
        <dbReference type="SAM" id="MobiDB-lite"/>
    </source>
</evidence>
<organism evidence="2 3">
    <name type="scientific">Sorangium cellulosum</name>
    <name type="common">Polyangium cellulosum</name>
    <dbReference type="NCBI Taxonomy" id="56"/>
    <lineage>
        <taxon>Bacteria</taxon>
        <taxon>Pseudomonadati</taxon>
        <taxon>Myxococcota</taxon>
        <taxon>Polyangia</taxon>
        <taxon>Polyangiales</taxon>
        <taxon>Polyangiaceae</taxon>
        <taxon>Sorangium</taxon>
    </lineage>
</organism>
<protein>
    <submittedName>
        <fullName evidence="2">Uncharacterized protein</fullName>
    </submittedName>
</protein>
<feature type="region of interest" description="Disordered" evidence="1">
    <location>
        <begin position="31"/>
        <end position="67"/>
    </location>
</feature>
<feature type="compositionally biased region" description="Low complexity" evidence="1">
    <location>
        <begin position="40"/>
        <end position="65"/>
    </location>
</feature>
<name>A0A150RXW3_SORCE</name>
<comment type="caution">
    <text evidence="2">The sequence shown here is derived from an EMBL/GenBank/DDBJ whole genome shotgun (WGS) entry which is preliminary data.</text>
</comment>
<proteinExistence type="predicted"/>
<evidence type="ECO:0000313" key="3">
    <source>
        <dbReference type="Proteomes" id="UP000075635"/>
    </source>
</evidence>
<dbReference type="AlphaFoldDB" id="A0A150RXW3"/>
<dbReference type="EMBL" id="JEMB01001789">
    <property type="protein sequence ID" value="KYF85075.1"/>
    <property type="molecule type" value="Genomic_DNA"/>
</dbReference>
<reference evidence="2 3" key="1">
    <citation type="submission" date="2014-02" db="EMBL/GenBank/DDBJ databases">
        <title>The small core and large imbalanced accessory genome model reveals a collaborative survival strategy of Sorangium cellulosum strains in nature.</title>
        <authorList>
            <person name="Han K."/>
            <person name="Peng R."/>
            <person name="Blom J."/>
            <person name="Li Y.-Z."/>
        </authorList>
    </citation>
    <scope>NUCLEOTIDE SEQUENCE [LARGE SCALE GENOMIC DNA]</scope>
    <source>
        <strain evidence="2 3">So0011-07</strain>
    </source>
</reference>